<evidence type="ECO:0000259" key="2">
    <source>
        <dbReference type="Pfam" id="PF26061"/>
    </source>
</evidence>
<keyword evidence="4" id="KW-1185">Reference proteome</keyword>
<dbReference type="AlphaFoldDB" id="A0A7W6BGK5"/>
<proteinExistence type="predicted"/>
<organism evidence="3 4">
    <name type="scientific">Sphingobium jiangsuense</name>
    <dbReference type="NCBI Taxonomy" id="870476"/>
    <lineage>
        <taxon>Bacteria</taxon>
        <taxon>Pseudomonadati</taxon>
        <taxon>Pseudomonadota</taxon>
        <taxon>Alphaproteobacteria</taxon>
        <taxon>Sphingomonadales</taxon>
        <taxon>Sphingomonadaceae</taxon>
        <taxon>Sphingobium</taxon>
    </lineage>
</organism>
<accession>A0A7W6BGK5</accession>
<gene>
    <name evidence="3" type="ORF">GGR43_001384</name>
</gene>
<evidence type="ECO:0000313" key="4">
    <source>
        <dbReference type="Proteomes" id="UP000571950"/>
    </source>
</evidence>
<dbReference type="InterPro" id="IPR058334">
    <property type="entry name" value="DUF8021"/>
</dbReference>
<feature type="compositionally biased region" description="Pro residues" evidence="1">
    <location>
        <begin position="313"/>
        <end position="328"/>
    </location>
</feature>
<feature type="domain" description="DUF8021" evidence="2">
    <location>
        <begin position="161"/>
        <end position="291"/>
    </location>
</feature>
<sequence>MRGLSLMVIGGLSLAAAGTPLSASARGCDKACLETTAAQYRAAYLAHDPGKAPLDRKVRFVENNVELRLPDGTWDTVTQEIGPALTLSDPRTGNVAVFTSIMQNDVPGFLAIRLKVKNRRITEVEHIISTRRNLSAPPTPIGDVHGFTHDPDIARPIPPAERNSRAELIAQADGYFSTLENNDGSLRGGVRFLPDTTRFENGMKFPEVEKGFRLGRYHFNERVRDRDYFLVDEVRGVAMARAYIDHKGRLDDYRLTDGTATRSIFREPQSWGVMELFKVRKGIITAIEAIFVQTPYYMRSPFTVKPDMRPGGLTPPPAPPPPTVPAPGNPVLNEGGEEGGL</sequence>
<evidence type="ECO:0000256" key="1">
    <source>
        <dbReference type="SAM" id="MobiDB-lite"/>
    </source>
</evidence>
<evidence type="ECO:0000313" key="3">
    <source>
        <dbReference type="EMBL" id="MBB3925669.1"/>
    </source>
</evidence>
<name>A0A7W6BGK5_9SPHN</name>
<reference evidence="3 4" key="1">
    <citation type="submission" date="2020-08" db="EMBL/GenBank/DDBJ databases">
        <title>Genomic Encyclopedia of Type Strains, Phase IV (KMG-IV): sequencing the most valuable type-strain genomes for metagenomic binning, comparative biology and taxonomic classification.</title>
        <authorList>
            <person name="Goeker M."/>
        </authorList>
    </citation>
    <scope>NUCLEOTIDE SEQUENCE [LARGE SCALE GENOMIC DNA]</scope>
    <source>
        <strain evidence="3 4">DSM 26189</strain>
    </source>
</reference>
<comment type="caution">
    <text evidence="3">The sequence shown here is derived from an EMBL/GenBank/DDBJ whole genome shotgun (WGS) entry which is preliminary data.</text>
</comment>
<feature type="region of interest" description="Disordered" evidence="1">
    <location>
        <begin position="307"/>
        <end position="341"/>
    </location>
</feature>
<protein>
    <recommendedName>
        <fullName evidence="2">DUF8021 domain-containing protein</fullName>
    </recommendedName>
</protein>
<dbReference type="EMBL" id="JACIDT010000004">
    <property type="protein sequence ID" value="MBB3925669.1"/>
    <property type="molecule type" value="Genomic_DNA"/>
</dbReference>
<dbReference type="Proteomes" id="UP000571950">
    <property type="component" value="Unassembled WGS sequence"/>
</dbReference>
<dbReference type="RefSeq" id="WP_188071233.1">
    <property type="nucleotide sequence ID" value="NZ_BSPS01000047.1"/>
</dbReference>
<dbReference type="Pfam" id="PF26061">
    <property type="entry name" value="DUF8021"/>
    <property type="match status" value="1"/>
</dbReference>